<protein>
    <submittedName>
        <fullName evidence="1">Uncharacterized protein</fullName>
    </submittedName>
</protein>
<reference evidence="1 2" key="1">
    <citation type="journal article" date="2018" name="Science">
        <title>The opium poppy genome and morphinan production.</title>
        <authorList>
            <person name="Guo L."/>
            <person name="Winzer T."/>
            <person name="Yang X."/>
            <person name="Li Y."/>
            <person name="Ning Z."/>
            <person name="He Z."/>
            <person name="Teodor R."/>
            <person name="Lu Y."/>
            <person name="Bowser T.A."/>
            <person name="Graham I.A."/>
            <person name="Ye K."/>
        </authorList>
    </citation>
    <scope>NUCLEOTIDE SEQUENCE [LARGE SCALE GENOMIC DNA]</scope>
    <source>
        <strain evidence="2">cv. HN1</strain>
        <tissue evidence="1">Leaves</tissue>
    </source>
</reference>
<proteinExistence type="predicted"/>
<keyword evidence="2" id="KW-1185">Reference proteome</keyword>
<dbReference type="EMBL" id="CM010719">
    <property type="protein sequence ID" value="RZC61511.1"/>
    <property type="molecule type" value="Genomic_DNA"/>
</dbReference>
<sequence>KHTVEGTLVIRIYYWSWCLGSCCASQGGRSKGKEQVKLMCRLPVLYRRRIKRAWSDRGIAKSKNVEGNSSAGNEYRWTYMGRSVSPSATHV</sequence>
<dbReference type="Proteomes" id="UP000316621">
    <property type="component" value="Chromosome 5"/>
</dbReference>
<accession>A0A4Y7JNG6</accession>
<evidence type="ECO:0000313" key="1">
    <source>
        <dbReference type="EMBL" id="RZC61511.1"/>
    </source>
</evidence>
<dbReference type="Gramene" id="RZC61511">
    <property type="protein sequence ID" value="RZC61511"/>
    <property type="gene ID" value="C5167_023266"/>
</dbReference>
<feature type="non-terminal residue" evidence="1">
    <location>
        <position position="1"/>
    </location>
</feature>
<dbReference type="AlphaFoldDB" id="A0A4Y7JNG6"/>
<gene>
    <name evidence="1" type="ORF">C5167_023266</name>
</gene>
<name>A0A4Y7JNG6_PAPSO</name>
<organism evidence="1 2">
    <name type="scientific">Papaver somniferum</name>
    <name type="common">Opium poppy</name>
    <dbReference type="NCBI Taxonomy" id="3469"/>
    <lineage>
        <taxon>Eukaryota</taxon>
        <taxon>Viridiplantae</taxon>
        <taxon>Streptophyta</taxon>
        <taxon>Embryophyta</taxon>
        <taxon>Tracheophyta</taxon>
        <taxon>Spermatophyta</taxon>
        <taxon>Magnoliopsida</taxon>
        <taxon>Ranunculales</taxon>
        <taxon>Papaveraceae</taxon>
        <taxon>Papaveroideae</taxon>
        <taxon>Papaver</taxon>
    </lineage>
</organism>
<evidence type="ECO:0000313" key="2">
    <source>
        <dbReference type="Proteomes" id="UP000316621"/>
    </source>
</evidence>